<dbReference type="InterPro" id="IPR020845">
    <property type="entry name" value="AMP-binding_CS"/>
</dbReference>
<dbReference type="EMBL" id="WSSB01000009">
    <property type="protein sequence ID" value="MXR37471.1"/>
    <property type="molecule type" value="Genomic_DNA"/>
</dbReference>
<gene>
    <name evidence="3" type="ORF">GQF02_10840</name>
</gene>
<comment type="caution">
    <text evidence="3">The sequence shown here is derived from an EMBL/GenBank/DDBJ whole genome shotgun (WGS) entry which is preliminary data.</text>
</comment>
<dbReference type="PANTHER" id="PTHR43767">
    <property type="entry name" value="LONG-CHAIN-FATTY-ACID--COA LIGASE"/>
    <property type="match status" value="1"/>
</dbReference>
<accession>A0A845BSF7</accession>
<reference evidence="3 4" key="1">
    <citation type="submission" date="2019-12" db="EMBL/GenBank/DDBJ databases">
        <title>Neisseriaceae gen. nov. sp. Genome sequencing and assembly.</title>
        <authorList>
            <person name="Liu Z."/>
            <person name="Li A."/>
        </authorList>
    </citation>
    <scope>NUCLEOTIDE SEQUENCE [LARGE SCALE GENOMIC DNA]</scope>
    <source>
        <strain evidence="3 4">B2N2-7</strain>
    </source>
</reference>
<dbReference type="InterPro" id="IPR045851">
    <property type="entry name" value="AMP-bd_C_sf"/>
</dbReference>
<name>A0A845BSF7_9NEIS</name>
<organism evidence="3 4">
    <name type="scientific">Craterilacuibacter sinensis</name>
    <dbReference type="NCBI Taxonomy" id="2686017"/>
    <lineage>
        <taxon>Bacteria</taxon>
        <taxon>Pseudomonadati</taxon>
        <taxon>Pseudomonadota</taxon>
        <taxon>Betaproteobacteria</taxon>
        <taxon>Neisseriales</taxon>
        <taxon>Neisseriaceae</taxon>
        <taxon>Craterilacuibacter</taxon>
    </lineage>
</organism>
<proteinExistence type="predicted"/>
<evidence type="ECO:0000313" key="4">
    <source>
        <dbReference type="Proteomes" id="UP000467214"/>
    </source>
</evidence>
<dbReference type="PROSITE" id="PS00455">
    <property type="entry name" value="AMP_BINDING"/>
    <property type="match status" value="1"/>
</dbReference>
<keyword evidence="4" id="KW-1185">Reference proteome</keyword>
<dbReference type="Pfam" id="PF00501">
    <property type="entry name" value="AMP-binding"/>
    <property type="match status" value="1"/>
</dbReference>
<dbReference type="InterPro" id="IPR050237">
    <property type="entry name" value="ATP-dep_AMP-bd_enzyme"/>
</dbReference>
<dbReference type="Pfam" id="PF13193">
    <property type="entry name" value="AMP-binding_C"/>
    <property type="match status" value="1"/>
</dbReference>
<dbReference type="AlphaFoldDB" id="A0A845BSF7"/>
<evidence type="ECO:0000259" key="2">
    <source>
        <dbReference type="Pfam" id="PF13193"/>
    </source>
</evidence>
<dbReference type="InterPro" id="IPR042099">
    <property type="entry name" value="ANL_N_sf"/>
</dbReference>
<evidence type="ECO:0000259" key="1">
    <source>
        <dbReference type="Pfam" id="PF00501"/>
    </source>
</evidence>
<dbReference type="PANTHER" id="PTHR43767:SF1">
    <property type="entry name" value="NONRIBOSOMAL PEPTIDE SYNTHASE PES1 (EUROFUNG)-RELATED"/>
    <property type="match status" value="1"/>
</dbReference>
<dbReference type="Gene3D" id="3.40.50.12780">
    <property type="entry name" value="N-terminal domain of ligase-like"/>
    <property type="match status" value="1"/>
</dbReference>
<evidence type="ECO:0000313" key="3">
    <source>
        <dbReference type="EMBL" id="MXR37471.1"/>
    </source>
</evidence>
<dbReference type="RefSeq" id="WP_160797067.1">
    <property type="nucleotide sequence ID" value="NZ_WSSB01000009.1"/>
</dbReference>
<sequence>MTQASSYNLADLFEQVAHAVPDRSAVISGEATLSYRELEARADALAALLARRGIRRGDTVGLLLYNGAEYLATFFAACKLGALPVNINYRYVGAELAYVFDNARLSALVYAPALASTVEALLPDFPAIQVALCCDAALEAELAAPHEPAPRDGRNDDDLMLLYTGGTTGAPKGVMWTHKALFFGALGGGDMYRKSGQPVTSPQELAAIAQAGTPLRFMPVAPMMHGAAMWATLVSLFAGHTVVTTTQTGFDAMHVLDTMAQQQVNITAIVGDAMAMPIRDALEANPGRWDLSAVYVFGSGGAPFARHLQDDIKRHMPNAHMGNGYGTSEGGVIGQGPRPDGEGLMTLQLGPELAVLTPTGSSHVVPGETGILARAGHVPCGYWGDERKTAETFIQLDGVRYALLGDAARLEADGSTITLLGRGSQCINTGGEKVFPEEVEDVLRRHPDVTDVLVVGIPDPRWGQKVTAVVSLRRAASAGDEALLREHCRDLLAGYKLPKHVVVVPEVARSVAGKADYRWARQTAESTLKNGENS</sequence>
<feature type="domain" description="AMP-binding enzyme C-terminal" evidence="2">
    <location>
        <begin position="438"/>
        <end position="514"/>
    </location>
</feature>
<protein>
    <submittedName>
        <fullName evidence="3">AMP-binding protein</fullName>
    </submittedName>
</protein>
<dbReference type="SUPFAM" id="SSF56801">
    <property type="entry name" value="Acetyl-CoA synthetase-like"/>
    <property type="match status" value="1"/>
</dbReference>
<dbReference type="InterPro" id="IPR000873">
    <property type="entry name" value="AMP-dep_synth/lig_dom"/>
</dbReference>
<dbReference type="Gene3D" id="3.30.300.30">
    <property type="match status" value="1"/>
</dbReference>
<dbReference type="InterPro" id="IPR025110">
    <property type="entry name" value="AMP-bd_C"/>
</dbReference>
<dbReference type="GO" id="GO:0016878">
    <property type="term" value="F:acid-thiol ligase activity"/>
    <property type="evidence" value="ECO:0007669"/>
    <property type="project" value="UniProtKB-ARBA"/>
</dbReference>
<feature type="domain" description="AMP-dependent synthetase/ligase" evidence="1">
    <location>
        <begin position="13"/>
        <end position="376"/>
    </location>
</feature>
<dbReference type="NCBIfam" id="NF005863">
    <property type="entry name" value="PRK07798.1"/>
    <property type="match status" value="1"/>
</dbReference>
<dbReference type="Proteomes" id="UP000467214">
    <property type="component" value="Unassembled WGS sequence"/>
</dbReference>